<proteinExistence type="inferred from homology"/>
<dbReference type="Pfam" id="PF00823">
    <property type="entry name" value="PPE"/>
    <property type="match status" value="1"/>
</dbReference>
<dbReference type="InterPro" id="IPR000030">
    <property type="entry name" value="PPE_dom"/>
</dbReference>
<evidence type="ECO:0000313" key="4">
    <source>
        <dbReference type="EMBL" id="MBB4675735.1"/>
    </source>
</evidence>
<dbReference type="AlphaFoldDB" id="A0A7W7C773"/>
<dbReference type="SUPFAM" id="SSF140459">
    <property type="entry name" value="PE/PPE dimer-like"/>
    <property type="match status" value="1"/>
</dbReference>
<gene>
    <name evidence="4" type="ORF">HNR67_001853</name>
</gene>
<feature type="region of interest" description="Disordered" evidence="2">
    <location>
        <begin position="168"/>
        <end position="369"/>
    </location>
</feature>
<keyword evidence="5" id="KW-1185">Reference proteome</keyword>
<evidence type="ECO:0000313" key="5">
    <source>
        <dbReference type="Proteomes" id="UP000533598"/>
    </source>
</evidence>
<dbReference type="InterPro" id="IPR038332">
    <property type="entry name" value="PPE_sf"/>
</dbReference>
<feature type="compositionally biased region" description="Low complexity" evidence="2">
    <location>
        <begin position="229"/>
        <end position="271"/>
    </location>
</feature>
<evidence type="ECO:0000256" key="1">
    <source>
        <dbReference type="ARBA" id="ARBA00010652"/>
    </source>
</evidence>
<comment type="similarity">
    <text evidence="1">Belongs to the mycobacterial PPE family.</text>
</comment>
<feature type="domain" description="PPE" evidence="3">
    <location>
        <begin position="17"/>
        <end position="165"/>
    </location>
</feature>
<dbReference type="EMBL" id="JACHMH010000001">
    <property type="protein sequence ID" value="MBB4675735.1"/>
    <property type="molecule type" value="Genomic_DNA"/>
</dbReference>
<organism evidence="4 5">
    <name type="scientific">Crossiella cryophila</name>
    <dbReference type="NCBI Taxonomy" id="43355"/>
    <lineage>
        <taxon>Bacteria</taxon>
        <taxon>Bacillati</taxon>
        <taxon>Actinomycetota</taxon>
        <taxon>Actinomycetes</taxon>
        <taxon>Pseudonocardiales</taxon>
        <taxon>Pseudonocardiaceae</taxon>
        <taxon>Crossiella</taxon>
    </lineage>
</organism>
<feature type="compositionally biased region" description="Low complexity" evidence="2">
    <location>
        <begin position="204"/>
        <end position="221"/>
    </location>
</feature>
<evidence type="ECO:0000259" key="3">
    <source>
        <dbReference type="Pfam" id="PF00823"/>
    </source>
</evidence>
<feature type="compositionally biased region" description="Low complexity" evidence="2">
    <location>
        <begin position="329"/>
        <end position="347"/>
    </location>
</feature>
<accession>A0A7W7C773</accession>
<evidence type="ECO:0000256" key="2">
    <source>
        <dbReference type="SAM" id="MobiDB-lite"/>
    </source>
</evidence>
<sequence length="381" mass="38880">MSDHRWQGYSHAELYGQLHNGPGPAASAASITRWSDMSAALADIDADIKQALGNSRADWTGKAADAADAALHPLAQWARDAQAGAEVMRVSAELQAEYVGKARADMPAPKEVSAEKPNPVVTGIVHLFGGQTDYEIQEAAQSAAEQRAFEVMEVYQTSTAANVSTLGQFSKPPELHLDTGHGSPQGSGPIGTTAPPPARPRLVPPARSAPSPVSGRSGSAPVPAPPRAGTPMSTGGSTTPVGPGTRLSGVTPPAATPAPSTGTSATAPSGGNTSPAPARGLPHPRVEGTTSSAATTRPGPQHRPAWDAAEATHLAESRRGGDVPGGVLGLDPEPAPAARSAAAAPVGRARREEDGEHQSFLVEDDDVFGDARQYAPPVIGE</sequence>
<reference evidence="4 5" key="1">
    <citation type="submission" date="2020-08" db="EMBL/GenBank/DDBJ databases">
        <title>Sequencing the genomes of 1000 actinobacteria strains.</title>
        <authorList>
            <person name="Klenk H.-P."/>
        </authorList>
    </citation>
    <scope>NUCLEOTIDE SEQUENCE [LARGE SCALE GENOMIC DNA]</scope>
    <source>
        <strain evidence="4 5">DSM 44230</strain>
    </source>
</reference>
<dbReference type="RefSeq" id="WP_185001663.1">
    <property type="nucleotide sequence ID" value="NZ_JACHMH010000001.1"/>
</dbReference>
<dbReference type="Proteomes" id="UP000533598">
    <property type="component" value="Unassembled WGS sequence"/>
</dbReference>
<protein>
    <recommendedName>
        <fullName evidence="3">PPE domain-containing protein</fullName>
    </recommendedName>
</protein>
<name>A0A7W7C773_9PSEU</name>
<dbReference type="Gene3D" id="1.20.1260.20">
    <property type="entry name" value="PPE superfamily"/>
    <property type="match status" value="1"/>
</dbReference>
<comment type="caution">
    <text evidence="4">The sequence shown here is derived from an EMBL/GenBank/DDBJ whole genome shotgun (WGS) entry which is preliminary data.</text>
</comment>
<feature type="compositionally biased region" description="Pro residues" evidence="2">
    <location>
        <begin position="194"/>
        <end position="203"/>
    </location>
</feature>